<feature type="compositionally biased region" description="Basic and acidic residues" evidence="1">
    <location>
        <begin position="41"/>
        <end position="54"/>
    </location>
</feature>
<dbReference type="GO" id="GO:0042797">
    <property type="term" value="P:tRNA transcription by RNA polymerase III"/>
    <property type="evidence" value="ECO:0007669"/>
    <property type="project" value="TreeGrafter"/>
</dbReference>
<dbReference type="Pfam" id="PF04801">
    <property type="entry name" value="RPC5"/>
    <property type="match status" value="1"/>
</dbReference>
<dbReference type="EMBL" id="HBIV01034231">
    <property type="protein sequence ID" value="CAE0672761.1"/>
    <property type="molecule type" value="Transcribed_RNA"/>
</dbReference>
<dbReference type="PANTHER" id="PTHR12069:SF0">
    <property type="entry name" value="DNA-DIRECTED RNA POLYMERASE III SUBUNIT RPC5"/>
    <property type="match status" value="1"/>
</dbReference>
<evidence type="ECO:0000256" key="1">
    <source>
        <dbReference type="SAM" id="MobiDB-lite"/>
    </source>
</evidence>
<accession>A0A7S3Z6K9</accession>
<organism evidence="2">
    <name type="scientific">Lotharella globosa</name>
    <dbReference type="NCBI Taxonomy" id="91324"/>
    <lineage>
        <taxon>Eukaryota</taxon>
        <taxon>Sar</taxon>
        <taxon>Rhizaria</taxon>
        <taxon>Cercozoa</taxon>
        <taxon>Chlorarachniophyceae</taxon>
        <taxon>Lotharella</taxon>
    </lineage>
</organism>
<feature type="compositionally biased region" description="Low complexity" evidence="1">
    <location>
        <begin position="1"/>
        <end position="22"/>
    </location>
</feature>
<dbReference type="PANTHER" id="PTHR12069">
    <property type="entry name" value="DNA-DIRECTED RNA POLYMERASES III 80 KDA POLYPEPTIDE RNA POLYMERASE III SUBUNIT 5"/>
    <property type="match status" value="1"/>
</dbReference>
<evidence type="ECO:0000313" key="2">
    <source>
        <dbReference type="EMBL" id="CAE0672761.1"/>
    </source>
</evidence>
<dbReference type="GO" id="GO:0005666">
    <property type="term" value="C:RNA polymerase III complex"/>
    <property type="evidence" value="ECO:0007669"/>
    <property type="project" value="TreeGrafter"/>
</dbReference>
<reference evidence="2" key="1">
    <citation type="submission" date="2021-01" db="EMBL/GenBank/DDBJ databases">
        <authorList>
            <person name="Corre E."/>
            <person name="Pelletier E."/>
            <person name="Niang G."/>
            <person name="Scheremetjew M."/>
            <person name="Finn R."/>
            <person name="Kale V."/>
            <person name="Holt S."/>
            <person name="Cochrane G."/>
            <person name="Meng A."/>
            <person name="Brown T."/>
            <person name="Cohen L."/>
        </authorList>
    </citation>
    <scope>NUCLEOTIDE SEQUENCE</scope>
    <source>
        <strain evidence="2">CCCM811</strain>
    </source>
</reference>
<dbReference type="AlphaFoldDB" id="A0A7S3Z6K9"/>
<dbReference type="InterPro" id="IPR006886">
    <property type="entry name" value="RNA_pol_III_Rpc5"/>
</dbReference>
<proteinExistence type="predicted"/>
<feature type="region of interest" description="Disordered" evidence="1">
    <location>
        <begin position="1"/>
        <end position="66"/>
    </location>
</feature>
<gene>
    <name evidence="2" type="ORF">LGLO00237_LOCUS24412</name>
</gene>
<protein>
    <submittedName>
        <fullName evidence="2">Uncharacterized protein</fullName>
    </submittedName>
</protein>
<sequence>MEVSARKPGTTAAAASAKTGRPNAKDNHKQEHKHHHTQLGIDEKVEQLGKKESVEQDEEGEEETRQVKRYQLESKVENLIKQAKVASFKEICARVGVRSREEIGVVLEKLQMDAMIVQGNWVVRSGYENYSKEERRQALARTYLMCLFQRNRIIDKKQVVQILKLDYESTRRILTDLSTCVGKGKWEFRKKTDIEFIEHYPDIVKEHAKKIAELEKNMLKILAG</sequence>
<name>A0A7S3Z6K9_9EUKA</name>